<dbReference type="EMBL" id="HBGK01031935">
    <property type="protein sequence ID" value="CAD9290538.1"/>
    <property type="molecule type" value="Transcribed_RNA"/>
</dbReference>
<accession>A0A7S1V7K3</accession>
<gene>
    <name evidence="1" type="ORF">GOCE00092_LOCUS16686</name>
</gene>
<sequence length="125" mass="14119">MGREFYARNSFLSLLTDIGGDRGVDGGLDLSAKIKDNAVSIVFYSLMKKIWMPDFVARPFGKLMSMCLADSIEPPPPKDLIEACRDFESRVTKDGKLELQSGLFERSSKIYRRLPYEVGNDSFKI</sequence>
<proteinExistence type="predicted"/>
<name>A0A7S1V7K3_9STRA</name>
<dbReference type="AlphaFoldDB" id="A0A7S1V7K3"/>
<organism evidence="1">
    <name type="scientific">Grammatophora oceanica</name>
    <dbReference type="NCBI Taxonomy" id="210454"/>
    <lineage>
        <taxon>Eukaryota</taxon>
        <taxon>Sar</taxon>
        <taxon>Stramenopiles</taxon>
        <taxon>Ochrophyta</taxon>
        <taxon>Bacillariophyta</taxon>
        <taxon>Fragilariophyceae</taxon>
        <taxon>Fragilariophycidae</taxon>
        <taxon>Rhabdonematales</taxon>
        <taxon>Grammatophoraceae</taxon>
        <taxon>Grammatophora</taxon>
    </lineage>
</organism>
<protein>
    <submittedName>
        <fullName evidence="1">Uncharacterized protein</fullName>
    </submittedName>
</protein>
<reference evidence="1" key="1">
    <citation type="submission" date="2021-01" db="EMBL/GenBank/DDBJ databases">
        <authorList>
            <person name="Corre E."/>
            <person name="Pelletier E."/>
            <person name="Niang G."/>
            <person name="Scheremetjew M."/>
            <person name="Finn R."/>
            <person name="Kale V."/>
            <person name="Holt S."/>
            <person name="Cochrane G."/>
            <person name="Meng A."/>
            <person name="Brown T."/>
            <person name="Cohen L."/>
        </authorList>
    </citation>
    <scope>NUCLEOTIDE SEQUENCE</scope>
    <source>
        <strain evidence="1">CCMP 410</strain>
    </source>
</reference>
<evidence type="ECO:0000313" key="1">
    <source>
        <dbReference type="EMBL" id="CAD9290538.1"/>
    </source>
</evidence>